<dbReference type="PANTHER" id="PTHR43023:SF6">
    <property type="entry name" value="INTERMEMBRANE PHOSPHOLIPID TRANSPORT SYSTEM ATP-BINDING PROTEIN MLAF"/>
    <property type="match status" value="1"/>
</dbReference>
<evidence type="ECO:0000256" key="2">
    <source>
        <dbReference type="ARBA" id="ARBA00022741"/>
    </source>
</evidence>
<dbReference type="Proteomes" id="UP000215215">
    <property type="component" value="Unassembled WGS sequence"/>
</dbReference>
<protein>
    <submittedName>
        <fullName evidence="5">ABC transporter ATP-binding protein</fullName>
    </submittedName>
</protein>
<dbReference type="InterPro" id="IPR003593">
    <property type="entry name" value="AAA+_ATPase"/>
</dbReference>
<dbReference type="SMART" id="SM00382">
    <property type="entry name" value="AAA"/>
    <property type="match status" value="1"/>
</dbReference>
<dbReference type="PANTHER" id="PTHR43023">
    <property type="entry name" value="PROTEIN TRIGALACTOSYLDIACYLGLYCEROL 3, CHLOROPLASTIC"/>
    <property type="match status" value="1"/>
</dbReference>
<dbReference type="InterPro" id="IPR017871">
    <property type="entry name" value="ABC_transporter-like_CS"/>
</dbReference>
<comment type="caution">
    <text evidence="5">The sequence shown here is derived from an EMBL/GenBank/DDBJ whole genome shotgun (WGS) entry which is preliminary data.</text>
</comment>
<keyword evidence="3 5" id="KW-0067">ATP-binding</keyword>
<dbReference type="InterPro" id="IPR003439">
    <property type="entry name" value="ABC_transporter-like_ATP-bd"/>
</dbReference>
<evidence type="ECO:0000256" key="1">
    <source>
        <dbReference type="ARBA" id="ARBA00022448"/>
    </source>
</evidence>
<dbReference type="CDD" id="cd03261">
    <property type="entry name" value="ABC_Org_Solvent_Resistant"/>
    <property type="match status" value="1"/>
</dbReference>
<dbReference type="SUPFAM" id="SSF52540">
    <property type="entry name" value="P-loop containing nucleoside triphosphate hydrolases"/>
    <property type="match status" value="1"/>
</dbReference>
<dbReference type="PROSITE" id="PS50893">
    <property type="entry name" value="ABC_TRANSPORTER_2"/>
    <property type="match status" value="1"/>
</dbReference>
<evidence type="ECO:0000259" key="4">
    <source>
        <dbReference type="PROSITE" id="PS50893"/>
    </source>
</evidence>
<dbReference type="AlphaFoldDB" id="A0A235BX21"/>
<evidence type="ECO:0000256" key="3">
    <source>
        <dbReference type="ARBA" id="ARBA00022840"/>
    </source>
</evidence>
<organism evidence="5 6">
    <name type="scientific">candidate division WOR-3 bacterium JGI_Cruoil_03_44_89</name>
    <dbReference type="NCBI Taxonomy" id="1973748"/>
    <lineage>
        <taxon>Bacteria</taxon>
        <taxon>Bacteria division WOR-3</taxon>
    </lineage>
</organism>
<dbReference type="EMBL" id="NOZQ01000045">
    <property type="protein sequence ID" value="OYD16903.1"/>
    <property type="molecule type" value="Genomic_DNA"/>
</dbReference>
<proteinExistence type="predicted"/>
<sequence length="243" mass="26890">MIEIENLYKSFNGNDVLKGLSLKVKEGETTAVIGRSGCGKSVLLKHIIGLLRPDKGDVWVDGQNVKKLKRNELYKLRLKMGVVFQSSALLDSLSVGENVALGLTENIRISRARVREIVLEKLSLVELEGVEHKRISELSGGMKKRVAVARALAVNPSYILYDEPTTALDPITARTINELMLSLKKKIRITGIVVTHDMESAFYVADRIAMLHDGKIIFDGTPMEVQTTSDPIVQRFVKGGGKY</sequence>
<reference evidence="5 6" key="1">
    <citation type="submission" date="2017-07" db="EMBL/GenBank/DDBJ databases">
        <title>Recovery of genomes from metagenomes via a dereplication, aggregation, and scoring strategy.</title>
        <authorList>
            <person name="Sieber C.M."/>
            <person name="Probst A.J."/>
            <person name="Sharrar A."/>
            <person name="Thomas B.C."/>
            <person name="Hess M."/>
            <person name="Tringe S.G."/>
            <person name="Banfield J.F."/>
        </authorList>
    </citation>
    <scope>NUCLEOTIDE SEQUENCE [LARGE SCALE GENOMIC DNA]</scope>
    <source>
        <strain evidence="5">JGI_Cruoil_03_44_89</strain>
    </source>
</reference>
<dbReference type="Pfam" id="PF00005">
    <property type="entry name" value="ABC_tran"/>
    <property type="match status" value="1"/>
</dbReference>
<evidence type="ECO:0000313" key="5">
    <source>
        <dbReference type="EMBL" id="OYD16903.1"/>
    </source>
</evidence>
<evidence type="ECO:0000313" key="6">
    <source>
        <dbReference type="Proteomes" id="UP000215215"/>
    </source>
</evidence>
<feature type="domain" description="ABC transporter" evidence="4">
    <location>
        <begin position="2"/>
        <end position="238"/>
    </location>
</feature>
<gene>
    <name evidence="5" type="ORF">CH333_02335</name>
</gene>
<dbReference type="InterPro" id="IPR027417">
    <property type="entry name" value="P-loop_NTPase"/>
</dbReference>
<name>A0A235BX21_UNCW3</name>
<dbReference type="Gene3D" id="3.40.50.300">
    <property type="entry name" value="P-loop containing nucleotide triphosphate hydrolases"/>
    <property type="match status" value="1"/>
</dbReference>
<dbReference type="GO" id="GO:0016887">
    <property type="term" value="F:ATP hydrolysis activity"/>
    <property type="evidence" value="ECO:0007669"/>
    <property type="project" value="InterPro"/>
</dbReference>
<accession>A0A235BX21</accession>
<dbReference type="PROSITE" id="PS00211">
    <property type="entry name" value="ABC_TRANSPORTER_1"/>
    <property type="match status" value="1"/>
</dbReference>
<keyword evidence="1" id="KW-0813">Transport</keyword>
<dbReference type="GO" id="GO:0005524">
    <property type="term" value="F:ATP binding"/>
    <property type="evidence" value="ECO:0007669"/>
    <property type="project" value="UniProtKB-KW"/>
</dbReference>
<keyword evidence="2" id="KW-0547">Nucleotide-binding</keyword>